<evidence type="ECO:0000313" key="1">
    <source>
        <dbReference type="EMBL" id="SDG36036.1"/>
    </source>
</evidence>
<dbReference type="RefSeq" id="WP_091163970.1">
    <property type="nucleotide sequence ID" value="NZ_FNCG01000003.1"/>
</dbReference>
<dbReference type="AlphaFoldDB" id="A0A1G7TL19"/>
<reference evidence="2" key="1">
    <citation type="submission" date="2016-10" db="EMBL/GenBank/DDBJ databases">
        <authorList>
            <person name="Varghese N."/>
            <person name="Submissions S."/>
        </authorList>
    </citation>
    <scope>NUCLEOTIDE SEQUENCE [LARGE SCALE GENOMIC DNA]</scope>
    <source>
        <strain evidence="2">Gh-67</strain>
    </source>
</reference>
<gene>
    <name evidence="1" type="ORF">SAMN05192573_103196</name>
</gene>
<keyword evidence="2" id="KW-1185">Reference proteome</keyword>
<dbReference type="EMBL" id="FNCG01000003">
    <property type="protein sequence ID" value="SDG36036.1"/>
    <property type="molecule type" value="Genomic_DNA"/>
</dbReference>
<sequence length="135" mass="15091">MKYITLLAIIIVSITACQKDNQNFKLKTVTINAYTNKNSGLQHVYVRIVDAADQQRVIGKSASYPSNLPLPVTLGITSSLKQALYKQTCIVQLWADSTGLISSQKMNMDSYKIIFPLEMDVKNKDMDVTLSGNWD</sequence>
<dbReference type="PROSITE" id="PS51257">
    <property type="entry name" value="PROKAR_LIPOPROTEIN"/>
    <property type="match status" value="1"/>
</dbReference>
<organism evidence="1 2">
    <name type="scientific">Mucilaginibacter gossypii</name>
    <dbReference type="NCBI Taxonomy" id="551996"/>
    <lineage>
        <taxon>Bacteria</taxon>
        <taxon>Pseudomonadati</taxon>
        <taxon>Bacteroidota</taxon>
        <taxon>Sphingobacteriia</taxon>
        <taxon>Sphingobacteriales</taxon>
        <taxon>Sphingobacteriaceae</taxon>
        <taxon>Mucilaginibacter</taxon>
    </lineage>
</organism>
<dbReference type="Proteomes" id="UP000199705">
    <property type="component" value="Unassembled WGS sequence"/>
</dbReference>
<evidence type="ECO:0000313" key="2">
    <source>
        <dbReference type="Proteomes" id="UP000199705"/>
    </source>
</evidence>
<name>A0A1G7TL19_9SPHI</name>
<accession>A0A1G7TL19</accession>
<protein>
    <submittedName>
        <fullName evidence="1">Uncharacterized protein</fullName>
    </submittedName>
</protein>
<proteinExistence type="predicted"/>
<dbReference type="STRING" id="551996.SAMN05192573_103196"/>